<evidence type="ECO:0000256" key="1">
    <source>
        <dbReference type="SAM" id="MobiDB-lite"/>
    </source>
</evidence>
<sequence length="211" mass="23356">WSGLSSRNTERSLPNEGPSPNDSSKQQLVWADNNLQSAPNINLRPLIRQDDLSRPNSTVNYSGLPGFHQPGADTAQEPHNRLHSNSSQRSIPQILERGKWLDCSPQQKPVAEGSHNYGNAANSPGLEINEKVISGSWNHQQTLSSPNRSSEPFNRSNGWNYMKSAPPDNNTTPTTRENINVFQPHRDMGQVPTSWEPDSDSSVASEHEKSA</sequence>
<feature type="non-terminal residue" evidence="2">
    <location>
        <position position="211"/>
    </location>
</feature>
<feature type="non-terminal residue" evidence="2">
    <location>
        <position position="1"/>
    </location>
</feature>
<feature type="region of interest" description="Disordered" evidence="1">
    <location>
        <begin position="104"/>
        <end position="123"/>
    </location>
</feature>
<dbReference type="Proteomes" id="UP000265520">
    <property type="component" value="Unassembled WGS sequence"/>
</dbReference>
<dbReference type="AlphaFoldDB" id="A0A392Q3U0"/>
<feature type="compositionally biased region" description="Polar residues" evidence="1">
    <location>
        <begin position="167"/>
        <end position="181"/>
    </location>
</feature>
<dbReference type="EMBL" id="LXQA010113135">
    <property type="protein sequence ID" value="MCI19073.1"/>
    <property type="molecule type" value="Genomic_DNA"/>
</dbReference>
<evidence type="ECO:0000313" key="2">
    <source>
        <dbReference type="EMBL" id="MCI19073.1"/>
    </source>
</evidence>
<proteinExistence type="predicted"/>
<name>A0A392Q3U0_9FABA</name>
<organism evidence="2 3">
    <name type="scientific">Trifolium medium</name>
    <dbReference type="NCBI Taxonomy" id="97028"/>
    <lineage>
        <taxon>Eukaryota</taxon>
        <taxon>Viridiplantae</taxon>
        <taxon>Streptophyta</taxon>
        <taxon>Embryophyta</taxon>
        <taxon>Tracheophyta</taxon>
        <taxon>Spermatophyta</taxon>
        <taxon>Magnoliopsida</taxon>
        <taxon>eudicotyledons</taxon>
        <taxon>Gunneridae</taxon>
        <taxon>Pentapetalae</taxon>
        <taxon>rosids</taxon>
        <taxon>fabids</taxon>
        <taxon>Fabales</taxon>
        <taxon>Fabaceae</taxon>
        <taxon>Papilionoideae</taxon>
        <taxon>50 kb inversion clade</taxon>
        <taxon>NPAAA clade</taxon>
        <taxon>Hologalegina</taxon>
        <taxon>IRL clade</taxon>
        <taxon>Trifolieae</taxon>
        <taxon>Trifolium</taxon>
    </lineage>
</organism>
<dbReference type="PANTHER" id="PTHR31267">
    <property type="entry name" value="DENTIN SIALOPHOSPHOPROTEIN-LIKE PROTEIN"/>
    <property type="match status" value="1"/>
</dbReference>
<feature type="region of interest" description="Disordered" evidence="1">
    <location>
        <begin position="138"/>
        <end position="211"/>
    </location>
</feature>
<dbReference type="PANTHER" id="PTHR31267:SF10">
    <property type="entry name" value="SIALOPHOSPHOPROTEIN-LIKE PROTEIN, PUTATIVE-RELATED"/>
    <property type="match status" value="1"/>
</dbReference>
<feature type="region of interest" description="Disordered" evidence="1">
    <location>
        <begin position="39"/>
        <end position="89"/>
    </location>
</feature>
<accession>A0A392Q3U0</accession>
<feature type="region of interest" description="Disordered" evidence="1">
    <location>
        <begin position="1"/>
        <end position="26"/>
    </location>
</feature>
<evidence type="ECO:0000313" key="3">
    <source>
        <dbReference type="Proteomes" id="UP000265520"/>
    </source>
</evidence>
<keyword evidence="3" id="KW-1185">Reference proteome</keyword>
<feature type="compositionally biased region" description="Polar residues" evidence="1">
    <location>
        <begin position="138"/>
        <end position="159"/>
    </location>
</feature>
<reference evidence="2 3" key="1">
    <citation type="journal article" date="2018" name="Front. Plant Sci.">
        <title>Red Clover (Trifolium pratense) and Zigzag Clover (T. medium) - A Picture of Genomic Similarities and Differences.</title>
        <authorList>
            <person name="Dluhosova J."/>
            <person name="Istvanek J."/>
            <person name="Nedelnik J."/>
            <person name="Repkova J."/>
        </authorList>
    </citation>
    <scope>NUCLEOTIDE SEQUENCE [LARGE SCALE GENOMIC DNA]</scope>
    <source>
        <strain evidence="3">cv. 10/8</strain>
        <tissue evidence="2">Leaf</tissue>
    </source>
</reference>
<comment type="caution">
    <text evidence="2">The sequence shown here is derived from an EMBL/GenBank/DDBJ whole genome shotgun (WGS) entry which is preliminary data.</text>
</comment>
<protein>
    <submittedName>
        <fullName evidence="2">Putative dentin sialophosphoprotein-like</fullName>
    </submittedName>
</protein>